<evidence type="ECO:0000313" key="3">
    <source>
        <dbReference type="Proteomes" id="UP001589830"/>
    </source>
</evidence>
<accession>A0ABV6Q2T4</accession>
<dbReference type="EMBL" id="JBHLTW010000041">
    <property type="protein sequence ID" value="MFC0596432.1"/>
    <property type="molecule type" value="Genomic_DNA"/>
</dbReference>
<name>A0ABV6Q2T4_9DEIN</name>
<gene>
    <name evidence="2" type="ORF">ACFFFP_09690</name>
</gene>
<keyword evidence="1" id="KW-0472">Membrane</keyword>
<sequence>MPAFFQNLEALFLALAFGGLVLGLLLRLLGVRQSWPFFLALAFLVLAFLLR</sequence>
<dbReference type="RefSeq" id="WP_188847435.1">
    <property type="nucleotide sequence ID" value="NZ_BMPJ01000013.1"/>
</dbReference>
<feature type="transmembrane region" description="Helical" evidence="1">
    <location>
        <begin position="12"/>
        <end position="29"/>
    </location>
</feature>
<comment type="caution">
    <text evidence="2">The sequence shown here is derived from an EMBL/GenBank/DDBJ whole genome shotgun (WGS) entry which is preliminary data.</text>
</comment>
<keyword evidence="3" id="KW-1185">Reference proteome</keyword>
<keyword evidence="1" id="KW-0812">Transmembrane</keyword>
<proteinExistence type="predicted"/>
<feature type="transmembrane region" description="Helical" evidence="1">
    <location>
        <begin position="35"/>
        <end position="50"/>
    </location>
</feature>
<keyword evidence="1" id="KW-1133">Transmembrane helix</keyword>
<reference evidence="2 3" key="1">
    <citation type="submission" date="2024-09" db="EMBL/GenBank/DDBJ databases">
        <authorList>
            <person name="Sun Q."/>
            <person name="Mori K."/>
        </authorList>
    </citation>
    <scope>NUCLEOTIDE SEQUENCE [LARGE SCALE GENOMIC DNA]</scope>
    <source>
        <strain evidence="2 3">NCAIM B.02340</strain>
    </source>
</reference>
<protein>
    <submittedName>
        <fullName evidence="2">Uncharacterized protein</fullName>
    </submittedName>
</protein>
<evidence type="ECO:0000256" key="1">
    <source>
        <dbReference type="SAM" id="Phobius"/>
    </source>
</evidence>
<organism evidence="2 3">
    <name type="scientific">Thermus composti</name>
    <dbReference type="NCBI Taxonomy" id="532059"/>
    <lineage>
        <taxon>Bacteria</taxon>
        <taxon>Thermotogati</taxon>
        <taxon>Deinococcota</taxon>
        <taxon>Deinococci</taxon>
        <taxon>Thermales</taxon>
        <taxon>Thermaceae</taxon>
        <taxon>Thermus</taxon>
    </lineage>
</organism>
<evidence type="ECO:0000313" key="2">
    <source>
        <dbReference type="EMBL" id="MFC0596432.1"/>
    </source>
</evidence>
<dbReference type="Proteomes" id="UP001589830">
    <property type="component" value="Unassembled WGS sequence"/>
</dbReference>